<gene>
    <name evidence="1" type="ORF">LSAT_V11C300127340</name>
</gene>
<dbReference type="Pfam" id="PF02992">
    <property type="entry name" value="Transposase_21"/>
    <property type="match status" value="1"/>
</dbReference>
<comment type="caution">
    <text evidence="1">The sequence shown here is derived from an EMBL/GenBank/DDBJ whole genome shotgun (WGS) entry which is preliminary data.</text>
</comment>
<organism evidence="1 2">
    <name type="scientific">Lactuca sativa</name>
    <name type="common">Garden lettuce</name>
    <dbReference type="NCBI Taxonomy" id="4236"/>
    <lineage>
        <taxon>Eukaryota</taxon>
        <taxon>Viridiplantae</taxon>
        <taxon>Streptophyta</taxon>
        <taxon>Embryophyta</taxon>
        <taxon>Tracheophyta</taxon>
        <taxon>Spermatophyta</taxon>
        <taxon>Magnoliopsida</taxon>
        <taxon>eudicotyledons</taxon>
        <taxon>Gunneridae</taxon>
        <taxon>Pentapetalae</taxon>
        <taxon>asterids</taxon>
        <taxon>campanulids</taxon>
        <taxon>Asterales</taxon>
        <taxon>Asteraceae</taxon>
        <taxon>Cichorioideae</taxon>
        <taxon>Cichorieae</taxon>
        <taxon>Lactucinae</taxon>
        <taxon>Lactuca</taxon>
    </lineage>
</organism>
<accession>A0A9R1W1Z3</accession>
<sequence length="199" mass="23013">MTHPSEGKAWIHFDTMFPAFAQETHNIRLGLCTDEFCPNSSYGSAYSCWPVFIMIYNLPPWLSFKHEYMQIPLLIPGKKNPGQNIDVFLQPLVDELKMLFTDGIETYDAYRKNNFQMRAVLLWTVSDFPAYAMLSSWSSHGKLACLYCSNKSGSFWLSEGRKPCCFDCHRKHLPNRHKFTKDQINFMKNKKVKGGVPIP</sequence>
<dbReference type="Proteomes" id="UP000235145">
    <property type="component" value="Unassembled WGS sequence"/>
</dbReference>
<evidence type="ECO:0000313" key="2">
    <source>
        <dbReference type="Proteomes" id="UP000235145"/>
    </source>
</evidence>
<evidence type="ECO:0000313" key="1">
    <source>
        <dbReference type="EMBL" id="KAJ0216905.1"/>
    </source>
</evidence>
<dbReference type="EMBL" id="NBSK02000003">
    <property type="protein sequence ID" value="KAJ0216905.1"/>
    <property type="molecule type" value="Genomic_DNA"/>
</dbReference>
<dbReference type="AlphaFoldDB" id="A0A9R1W1Z3"/>
<protein>
    <submittedName>
        <fullName evidence="1">Uncharacterized protein</fullName>
    </submittedName>
</protein>
<reference evidence="1 2" key="1">
    <citation type="journal article" date="2017" name="Nat. Commun.">
        <title>Genome assembly with in vitro proximity ligation data and whole-genome triplication in lettuce.</title>
        <authorList>
            <person name="Reyes-Chin-Wo S."/>
            <person name="Wang Z."/>
            <person name="Yang X."/>
            <person name="Kozik A."/>
            <person name="Arikit S."/>
            <person name="Song C."/>
            <person name="Xia L."/>
            <person name="Froenicke L."/>
            <person name="Lavelle D.O."/>
            <person name="Truco M.J."/>
            <person name="Xia R."/>
            <person name="Zhu S."/>
            <person name="Xu C."/>
            <person name="Xu H."/>
            <person name="Xu X."/>
            <person name="Cox K."/>
            <person name="Korf I."/>
            <person name="Meyers B.C."/>
            <person name="Michelmore R.W."/>
        </authorList>
    </citation>
    <scope>NUCLEOTIDE SEQUENCE [LARGE SCALE GENOMIC DNA]</scope>
    <source>
        <strain evidence="2">cv. Salinas</strain>
        <tissue evidence="1">Seedlings</tissue>
    </source>
</reference>
<proteinExistence type="predicted"/>
<dbReference type="PANTHER" id="PTHR10775:SF183">
    <property type="entry name" value="TRANSPOSON, EN_SPM-LIKE, TRANSPOSASE-ASSOCIATED DOMAIN PROTEIN-RELATED"/>
    <property type="match status" value="1"/>
</dbReference>
<keyword evidence="2" id="KW-1185">Reference proteome</keyword>
<dbReference type="InterPro" id="IPR004242">
    <property type="entry name" value="Transposase_21"/>
</dbReference>
<dbReference type="PANTHER" id="PTHR10775">
    <property type="entry name" value="OS08G0208400 PROTEIN"/>
    <property type="match status" value="1"/>
</dbReference>
<name>A0A9R1W1Z3_LACSA</name>